<dbReference type="EMBL" id="PDCP01000005">
    <property type="protein sequence ID" value="PEG41752.1"/>
    <property type="molecule type" value="Genomic_DNA"/>
</dbReference>
<dbReference type="SUPFAM" id="SSF53335">
    <property type="entry name" value="S-adenosyl-L-methionine-dependent methyltransferases"/>
    <property type="match status" value="1"/>
</dbReference>
<comment type="caution">
    <text evidence="2">The sequence shown here is derived from an EMBL/GenBank/DDBJ whole genome shotgun (WGS) entry which is preliminary data.</text>
</comment>
<dbReference type="Pfam" id="PF13649">
    <property type="entry name" value="Methyltransf_25"/>
    <property type="match status" value="1"/>
</dbReference>
<dbReference type="PANTHER" id="PTHR43591:SF24">
    <property type="entry name" value="2-METHOXY-6-POLYPRENYL-1,4-BENZOQUINOL METHYLASE, MITOCHONDRIAL"/>
    <property type="match status" value="1"/>
</dbReference>
<dbReference type="GO" id="GO:0008168">
    <property type="term" value="F:methyltransferase activity"/>
    <property type="evidence" value="ECO:0007669"/>
    <property type="project" value="UniProtKB-KW"/>
</dbReference>
<dbReference type="OrthoDB" id="9795634at2"/>
<evidence type="ECO:0000259" key="1">
    <source>
        <dbReference type="Pfam" id="PF13649"/>
    </source>
</evidence>
<dbReference type="GO" id="GO:0032259">
    <property type="term" value="P:methylation"/>
    <property type="evidence" value="ECO:0007669"/>
    <property type="project" value="UniProtKB-KW"/>
</dbReference>
<dbReference type="RefSeq" id="WP_097938528.1">
    <property type="nucleotide sequence ID" value="NZ_PDCP01000005.1"/>
</dbReference>
<proteinExistence type="predicted"/>
<gene>
    <name evidence="2" type="ORF">CQY20_04735</name>
</gene>
<dbReference type="Gene3D" id="3.40.50.150">
    <property type="entry name" value="Vaccinia Virus protein VP39"/>
    <property type="match status" value="1"/>
</dbReference>
<dbReference type="Proteomes" id="UP000220914">
    <property type="component" value="Unassembled WGS sequence"/>
</dbReference>
<keyword evidence="2" id="KW-0489">Methyltransferase</keyword>
<organism evidence="2 3">
    <name type="scientific">Mycolicibacterium agri</name>
    <name type="common">Mycobacterium agri</name>
    <dbReference type="NCBI Taxonomy" id="36811"/>
    <lineage>
        <taxon>Bacteria</taxon>
        <taxon>Bacillati</taxon>
        <taxon>Actinomycetota</taxon>
        <taxon>Actinomycetes</taxon>
        <taxon>Mycobacteriales</taxon>
        <taxon>Mycobacteriaceae</taxon>
        <taxon>Mycolicibacterium</taxon>
    </lineage>
</organism>
<dbReference type="AlphaFoldDB" id="A0A2A7NCA5"/>
<evidence type="ECO:0000313" key="2">
    <source>
        <dbReference type="EMBL" id="PEG41752.1"/>
    </source>
</evidence>
<accession>A0A2A7NCA5</accession>
<keyword evidence="2" id="KW-0808">Transferase</keyword>
<protein>
    <submittedName>
        <fullName evidence="2">SAM-dependent methyltransferase</fullName>
    </submittedName>
</protein>
<feature type="domain" description="Methyltransferase" evidence="1">
    <location>
        <begin position="52"/>
        <end position="144"/>
    </location>
</feature>
<keyword evidence="3" id="KW-1185">Reference proteome</keyword>
<sequence length="274" mass="29271">MTSDTETVDVAVVAKHRAMWATGDYPRLAAELVAPLGPVLVEALGIGPGDRVLDVAAGTGNAAIPAARTGASVVASDLTPELLQAGEAVAAEHGVTLEWREADAHALPFGADEFDVVMSCIGVMFAPFHQRAADELVRVCKPGGRIGLLSWTPEGHIGELFATMKPYMAPPPAGAQPPPLWGREDHVRALFGDRATDVATERRTLTVDHFADGAEFREYFKATYGPTIAAYRNIADDGDRVATLDAEIARIGDDFLRGGHAMEWEYLLLTARKA</sequence>
<evidence type="ECO:0000313" key="3">
    <source>
        <dbReference type="Proteomes" id="UP000220914"/>
    </source>
</evidence>
<reference evidence="2 3" key="1">
    <citation type="submission" date="2017-10" db="EMBL/GenBank/DDBJ databases">
        <title>The new phylogeny of genus Mycobacterium.</title>
        <authorList>
            <person name="Tortoli E."/>
            <person name="Trovato A."/>
            <person name="Cirillo D.M."/>
        </authorList>
    </citation>
    <scope>NUCLEOTIDE SEQUENCE [LARGE SCALE GENOMIC DNA]</scope>
    <source>
        <strain evidence="2 3">CCUG37673</strain>
    </source>
</reference>
<dbReference type="InterPro" id="IPR041698">
    <property type="entry name" value="Methyltransf_25"/>
</dbReference>
<dbReference type="InterPro" id="IPR029063">
    <property type="entry name" value="SAM-dependent_MTases_sf"/>
</dbReference>
<dbReference type="PANTHER" id="PTHR43591">
    <property type="entry name" value="METHYLTRANSFERASE"/>
    <property type="match status" value="1"/>
</dbReference>
<name>A0A2A7NCA5_MYCAG</name>
<dbReference type="CDD" id="cd02440">
    <property type="entry name" value="AdoMet_MTases"/>
    <property type="match status" value="1"/>
</dbReference>